<feature type="compositionally biased region" description="Polar residues" evidence="5">
    <location>
        <begin position="434"/>
        <end position="450"/>
    </location>
</feature>
<keyword evidence="2 4" id="KW-0863">Zinc-finger</keyword>
<feature type="region of interest" description="Disordered" evidence="5">
    <location>
        <begin position="502"/>
        <end position="611"/>
    </location>
</feature>
<keyword evidence="1" id="KW-0479">Metal-binding</keyword>
<evidence type="ECO:0000256" key="1">
    <source>
        <dbReference type="ARBA" id="ARBA00022723"/>
    </source>
</evidence>
<accession>A0AAD9D4R9</accession>
<organism evidence="7 8">
    <name type="scientific">Skeletonema marinoi</name>
    <dbReference type="NCBI Taxonomy" id="267567"/>
    <lineage>
        <taxon>Eukaryota</taxon>
        <taxon>Sar</taxon>
        <taxon>Stramenopiles</taxon>
        <taxon>Ochrophyta</taxon>
        <taxon>Bacillariophyta</taxon>
        <taxon>Coscinodiscophyceae</taxon>
        <taxon>Thalassiosirophycidae</taxon>
        <taxon>Thalassiosirales</taxon>
        <taxon>Skeletonemataceae</taxon>
        <taxon>Skeletonema</taxon>
        <taxon>Skeletonema marinoi-dohrnii complex</taxon>
    </lineage>
</organism>
<dbReference type="PROSITE" id="PS01358">
    <property type="entry name" value="ZF_RANBP2_1"/>
    <property type="match status" value="1"/>
</dbReference>
<name>A0AAD9D4R9_9STRA</name>
<sequence length="751" mass="82699">MTNDKDSNDTRRSKTDDYLGNDSAAAPSTVDTNTVICGQSKSDRSQTDTDDESDPNFTKGQTVCYTSAQGVAEEALILEVHVDDLLVPYYTIRLLNSDKEKQTDGARISTLSDLCKSTKSNVIENMQSPTTPSRPLRSILRPSSYGRNRRITPVTSVCEGDDRYTISPSSKIFLQSIEKKLSERKAREKRAAQVVTPDSDYQTNHRLDMTPKQLLYTRTRKRKRADDDDDMDATRVRKKRRLAIMEEESSTIGEALLPFYFMPRSSMLSSSTWDINNSPRIYPEMVPNVPIDWPINGGGYYPISFHDKHSRRDQSRSIEFQMFLFDEILTKLENDAAEERAKTGTSTPSRLSPVATFLSSFSTKCVSNAWGYIRSKLAFGGASVKQTFEVIPSDPPAGVASGQASSKAAAVNVAPPSSSTSALHTNVTRKEKSFTSSTQQQMHSPPNVTTKPLLPRPPDRWQDAFAIKAGHWKCKTCFHQNPSEAMTCDVCTALRDDRRVSDDAQSVDAQSSDAQTNDDQSSYAQSEGSQTEVSGDGDSYTDDDTYTTTSDAETDDDTLTTNDTDPDGCQTSCSSVKPTEDNPNSPKATKDEDSNASPAPNVTGNNEGRRRSSLALAVERIRADRATNAAFHAQFTATEQPSLSDDESSAANRIKIFRRGRSVPLVDDSIGAGTETGMAGTVADELDVVDLDLAPFLEPPLDTDVESMSVTSNMSFVERVDRSEMMELDGALYNKRGINDFTAYGKKQRFG</sequence>
<dbReference type="AlphaFoldDB" id="A0AAD9D4R9"/>
<feature type="domain" description="RanBP2-type" evidence="6">
    <location>
        <begin position="468"/>
        <end position="497"/>
    </location>
</feature>
<dbReference type="PROSITE" id="PS50199">
    <property type="entry name" value="ZF_RANBP2_2"/>
    <property type="match status" value="1"/>
</dbReference>
<dbReference type="Pfam" id="PF00641">
    <property type="entry name" value="Zn_ribbon_RanBP"/>
    <property type="match status" value="1"/>
</dbReference>
<evidence type="ECO:0000256" key="5">
    <source>
        <dbReference type="SAM" id="MobiDB-lite"/>
    </source>
</evidence>
<feature type="region of interest" description="Disordered" evidence="5">
    <location>
        <begin position="1"/>
        <end position="58"/>
    </location>
</feature>
<dbReference type="Gene3D" id="4.10.1060.10">
    <property type="entry name" value="Zinc finger, RanBP2-type"/>
    <property type="match status" value="1"/>
</dbReference>
<keyword evidence="3" id="KW-0862">Zinc</keyword>
<feature type="compositionally biased region" description="Low complexity" evidence="5">
    <location>
        <begin position="503"/>
        <end position="515"/>
    </location>
</feature>
<reference evidence="7" key="1">
    <citation type="submission" date="2023-06" db="EMBL/GenBank/DDBJ databases">
        <title>Survivors Of The Sea: Transcriptome response of Skeletonema marinoi to long-term dormancy.</title>
        <authorList>
            <person name="Pinder M.I.M."/>
            <person name="Kourtchenko O."/>
            <person name="Robertson E.K."/>
            <person name="Larsson T."/>
            <person name="Maumus F."/>
            <person name="Osuna-Cruz C.M."/>
            <person name="Vancaester E."/>
            <person name="Stenow R."/>
            <person name="Vandepoele K."/>
            <person name="Ploug H."/>
            <person name="Bruchert V."/>
            <person name="Godhe A."/>
            <person name="Topel M."/>
        </authorList>
    </citation>
    <scope>NUCLEOTIDE SEQUENCE</scope>
    <source>
        <strain evidence="7">R05AC</strain>
    </source>
</reference>
<evidence type="ECO:0000256" key="4">
    <source>
        <dbReference type="PROSITE-ProRule" id="PRU00322"/>
    </source>
</evidence>
<evidence type="ECO:0000256" key="2">
    <source>
        <dbReference type="ARBA" id="ARBA00022771"/>
    </source>
</evidence>
<proteinExistence type="predicted"/>
<evidence type="ECO:0000313" key="7">
    <source>
        <dbReference type="EMBL" id="KAK1732900.1"/>
    </source>
</evidence>
<dbReference type="Proteomes" id="UP001224775">
    <property type="component" value="Unassembled WGS sequence"/>
</dbReference>
<dbReference type="EMBL" id="JATAAI010000056">
    <property type="protein sequence ID" value="KAK1732900.1"/>
    <property type="molecule type" value="Genomic_DNA"/>
</dbReference>
<gene>
    <name evidence="7" type="ORF">QTG54_016438</name>
</gene>
<feature type="compositionally biased region" description="Polar residues" evidence="5">
    <location>
        <begin position="29"/>
        <end position="40"/>
    </location>
</feature>
<feature type="region of interest" description="Disordered" evidence="5">
    <location>
        <begin position="414"/>
        <end position="459"/>
    </location>
</feature>
<comment type="caution">
    <text evidence="7">The sequence shown here is derived from an EMBL/GenBank/DDBJ whole genome shotgun (WGS) entry which is preliminary data.</text>
</comment>
<dbReference type="SMART" id="SM00547">
    <property type="entry name" value="ZnF_RBZ"/>
    <property type="match status" value="1"/>
</dbReference>
<feature type="compositionally biased region" description="Polar residues" evidence="5">
    <location>
        <begin position="569"/>
        <end position="587"/>
    </location>
</feature>
<dbReference type="InterPro" id="IPR001876">
    <property type="entry name" value="Znf_RanBP2"/>
</dbReference>
<protein>
    <recommendedName>
        <fullName evidence="6">RanBP2-type domain-containing protein</fullName>
    </recommendedName>
</protein>
<feature type="compositionally biased region" description="Basic and acidic residues" evidence="5">
    <location>
        <begin position="1"/>
        <end position="17"/>
    </location>
</feature>
<feature type="compositionally biased region" description="Polar residues" evidence="5">
    <location>
        <begin position="517"/>
        <end position="533"/>
    </location>
</feature>
<dbReference type="GO" id="GO:0008270">
    <property type="term" value="F:zinc ion binding"/>
    <property type="evidence" value="ECO:0007669"/>
    <property type="project" value="UniProtKB-KW"/>
</dbReference>
<keyword evidence="8" id="KW-1185">Reference proteome</keyword>
<feature type="compositionally biased region" description="Polar residues" evidence="5">
    <location>
        <begin position="595"/>
        <end position="606"/>
    </location>
</feature>
<evidence type="ECO:0000313" key="8">
    <source>
        <dbReference type="Proteomes" id="UP001224775"/>
    </source>
</evidence>
<evidence type="ECO:0000256" key="3">
    <source>
        <dbReference type="ARBA" id="ARBA00022833"/>
    </source>
</evidence>
<evidence type="ECO:0000259" key="6">
    <source>
        <dbReference type="PROSITE" id="PS50199"/>
    </source>
</evidence>